<dbReference type="EMBL" id="VSIJ01000033">
    <property type="protein sequence ID" value="TXX65252.1"/>
    <property type="molecule type" value="Genomic_DNA"/>
</dbReference>
<comment type="function">
    <text evidence="1 12">Required for the export of heme to the periplasm for the biogenesis of c-type cytochromes.</text>
</comment>
<reference evidence="20 28" key="4">
    <citation type="submission" date="2019-02" db="EMBL/GenBank/DDBJ databases">
        <title>Genomic plasticity associated with the antimicrobial resistance in Vibrio cholerae.</title>
        <authorList>
            <person name="Verma J."/>
            <person name="Bag S."/>
            <person name="Saha B."/>
            <person name="Kumar P."/>
            <person name="Ghosh T.S."/>
            <person name="Dayal M."/>
            <person name="Senapati T."/>
            <person name="Mehra S."/>
            <person name="Dey P."/>
            <person name="Desigamani A."/>
            <person name="Kumar D."/>
            <person name="Rana P."/>
            <person name="Kumar B."/>
            <person name="Maiti T.K."/>
            <person name="Sharma N.C."/>
            <person name="Bhadra R.K."/>
            <person name="Mutreja A."/>
            <person name="Nair G.B."/>
            <person name="Ramamurthy T."/>
            <person name="Das B."/>
        </authorList>
    </citation>
    <scope>NUCLEOTIDE SEQUENCE [LARGE SCALE GENOMIC DNA]</scope>
    <source>
        <strain evidence="20 28">IDH06781</strain>
    </source>
</reference>
<dbReference type="Proteomes" id="UP000294145">
    <property type="component" value="Unassembled WGS sequence"/>
</dbReference>
<evidence type="ECO:0000313" key="30">
    <source>
        <dbReference type="Proteomes" id="UP000323225"/>
    </source>
</evidence>
<dbReference type="KEGG" id="vcq:EN18_13375"/>
<evidence type="ECO:0000256" key="8">
    <source>
        <dbReference type="ARBA" id="ARBA00022692"/>
    </source>
</evidence>
<evidence type="ECO:0000313" key="32">
    <source>
        <dbReference type="Proteomes" id="UP000323819"/>
    </source>
</evidence>
<dbReference type="EMBL" id="CWQY01000042">
    <property type="protein sequence ID" value="CSD26127.1"/>
    <property type="molecule type" value="Genomic_DNA"/>
</dbReference>
<dbReference type="EMBL" id="VIOS01000013">
    <property type="protein sequence ID" value="TQP16524.1"/>
    <property type="molecule type" value="Genomic_DNA"/>
</dbReference>
<dbReference type="GO" id="GO:0015886">
    <property type="term" value="P:heme transport"/>
    <property type="evidence" value="ECO:0007669"/>
    <property type="project" value="InterPro"/>
</dbReference>
<reference evidence="17" key="9">
    <citation type="submission" date="2023-08" db="EMBL/GenBank/DDBJ databases">
        <title>Vibrio cholerae Outbreaks in Tanzania Exemplify Founder Flush: Simultaneous Increases in Population Size and Genetic Diversity.</title>
        <authorList>
            <person name="Debes A.K."/>
            <person name="Mohammed A."/>
            <person name="Maseke I."/>
            <person name="Almeida M."/>
            <person name="Li S."/>
            <person name="Matimba H."/>
            <person name="Joachim A."/>
            <person name="Mizinduko M."/>
            <person name="Nyanga S."/>
            <person name="Kelly M."/>
            <person name="Kachwamba Y."/>
            <person name="Schaffer A.M."/>
            <person name="Nyanga A.S."/>
            <person name="Mghamba J."/>
            <person name="Mosha F.S."/>
            <person name="Sack D.A."/>
            <person name="Stine O.C."/>
        </authorList>
    </citation>
    <scope>NUCLEOTIDE SEQUENCE</scope>
    <source>
        <strain evidence="17">TDS0091212</strain>
    </source>
</reference>
<keyword evidence="8 12" id="KW-0812">Transmembrane</keyword>
<evidence type="ECO:0000256" key="6">
    <source>
        <dbReference type="ARBA" id="ARBA00022475"/>
    </source>
</evidence>
<evidence type="ECO:0000313" key="33">
    <source>
        <dbReference type="Proteomes" id="UP000471242"/>
    </source>
</evidence>
<keyword evidence="10 12" id="KW-1133">Transmembrane helix</keyword>
<evidence type="ECO:0000313" key="19">
    <source>
        <dbReference type="EMBL" id="RGP92429.1"/>
    </source>
</evidence>
<evidence type="ECO:0000313" key="14">
    <source>
        <dbReference type="EMBL" id="CSB62964.1"/>
    </source>
</evidence>
<dbReference type="EMBL" id="CWOW01000001">
    <property type="protein sequence ID" value="CRZ78490.1"/>
    <property type="molecule type" value="Genomic_DNA"/>
</dbReference>
<dbReference type="EMBL" id="VUAA01000014">
    <property type="protein sequence ID" value="KAA1254221.1"/>
    <property type="molecule type" value="Genomic_DNA"/>
</dbReference>
<dbReference type="OMA" id="GYVWSAF"/>
<keyword evidence="7 12" id="KW-0997">Cell inner membrane</keyword>
<dbReference type="GO" id="GO:1903607">
    <property type="term" value="P:cytochrome c biosynthetic process"/>
    <property type="evidence" value="ECO:0007669"/>
    <property type="project" value="TreeGrafter"/>
</dbReference>
<evidence type="ECO:0000313" key="20">
    <source>
        <dbReference type="EMBL" id="TBM45800.1"/>
    </source>
</evidence>
<evidence type="ECO:0000313" key="29">
    <source>
        <dbReference type="Proteomes" id="UP000319979"/>
    </source>
</evidence>
<dbReference type="EMBL" id="QZRB01000001">
    <property type="protein sequence ID" value="MVD21844.1"/>
    <property type="molecule type" value="Genomic_DNA"/>
</dbReference>
<evidence type="ECO:0000256" key="2">
    <source>
        <dbReference type="ARBA" id="ARBA00004377"/>
    </source>
</evidence>
<evidence type="ECO:0000256" key="1">
    <source>
        <dbReference type="ARBA" id="ARBA00002442"/>
    </source>
</evidence>
<reference evidence="24 25" key="1">
    <citation type="submission" date="2015-07" db="EMBL/GenBank/DDBJ databases">
        <authorList>
            <consortium name="Pathogen Informatics"/>
        </authorList>
    </citation>
    <scope>NUCLEOTIDE SEQUENCE [LARGE SCALE GENOMIC DNA]</scope>
    <source>
        <strain evidence="15 24">A316</strain>
        <strain evidence="14 26">A325</strain>
        <strain evidence="13 25">A51</strain>
    </source>
</reference>
<dbReference type="GeneID" id="69719321"/>
<keyword evidence="9 12" id="KW-0201">Cytochrome c-type biogenesis</keyword>
<reference evidence="19 27" key="2">
    <citation type="journal article" date="2017" name="Emerg. Infect. Dis.">
        <title>Carbapenemase VCC-1-Producing Vibrio cholerae in Coastal Waters of Germany.</title>
        <authorList>
            <person name="Hammerl J.A."/>
            <person name="Jackel C."/>
            <person name="Bortolaia V."/>
            <person name="Schwartz K."/>
            <person name="Bier N."/>
            <person name="Hendriksen R.S."/>
            <person name="Guerra B."/>
            <person name="Strauch E."/>
        </authorList>
    </citation>
    <scope>NUCLEOTIDE SEQUENCE [LARGE SCALE GENOMIC DNA]</scope>
    <source>
        <strain evidence="19 27">VN-2825</strain>
    </source>
</reference>
<evidence type="ECO:0000256" key="5">
    <source>
        <dbReference type="ARBA" id="ARBA00022448"/>
    </source>
</evidence>
<comment type="subcellular location">
    <subcellularLocation>
        <location evidence="2 12">Cell inner membrane</location>
        <topology evidence="2 12">Single-pass membrane protein</topology>
    </subcellularLocation>
</comment>
<dbReference type="Proteomes" id="UP000323583">
    <property type="component" value="Unassembled WGS sequence"/>
</dbReference>
<evidence type="ECO:0000313" key="23">
    <source>
        <dbReference type="EMBL" id="TXY90949.1"/>
    </source>
</evidence>
<evidence type="ECO:0000313" key="13">
    <source>
        <dbReference type="EMBL" id="CRZ78490.1"/>
    </source>
</evidence>
<evidence type="ECO:0000313" key="17">
    <source>
        <dbReference type="EMBL" id="MBS7675869.1"/>
    </source>
</evidence>
<dbReference type="GO" id="GO:0005886">
    <property type="term" value="C:plasma membrane"/>
    <property type="evidence" value="ECO:0007669"/>
    <property type="project" value="UniProtKB-SubCell"/>
</dbReference>
<accession>A0A085PUH3</accession>
<keyword evidence="11 12" id="KW-0472">Membrane</keyword>
<dbReference type="Pfam" id="PF04995">
    <property type="entry name" value="CcmD"/>
    <property type="match status" value="1"/>
</dbReference>
<feature type="transmembrane region" description="Helical" evidence="12">
    <location>
        <begin position="15"/>
        <end position="36"/>
    </location>
</feature>
<dbReference type="InterPro" id="IPR007078">
    <property type="entry name" value="Haem_export_protD_CcmD"/>
</dbReference>
<evidence type="ECO:0000256" key="10">
    <source>
        <dbReference type="ARBA" id="ARBA00022989"/>
    </source>
</evidence>
<keyword evidence="6 12" id="KW-1003">Cell membrane</keyword>
<evidence type="ECO:0000313" key="22">
    <source>
        <dbReference type="EMBL" id="TXX65252.1"/>
    </source>
</evidence>
<dbReference type="NCBIfam" id="TIGR03141">
    <property type="entry name" value="cytochro_ccmD"/>
    <property type="match status" value="1"/>
</dbReference>
<reference evidence="18 33" key="3">
    <citation type="submission" date="2018-09" db="EMBL/GenBank/DDBJ databases">
        <title>Genomic epidemiology reveals two lineages of Vibrio cholerae that can cause global cholera epidemics despite absence of cholera toxin gene.</title>
        <authorList>
            <person name="Wang H."/>
            <person name="Zen W."/>
            <person name="Yu H."/>
            <person name="Zhang W."/>
            <person name="Pan J."/>
            <person name="Yang C."/>
            <person name="Cui Y."/>
        </authorList>
    </citation>
    <scope>NUCLEOTIDE SEQUENCE [LARGE SCALE GENOMIC DNA]</scope>
    <source>
        <strain evidence="18 33">00-1_S85</strain>
    </source>
</reference>
<dbReference type="RefSeq" id="WP_000545344.1">
    <property type="nucleotide sequence ID" value="NZ_AP018677.1"/>
</dbReference>
<evidence type="ECO:0000256" key="3">
    <source>
        <dbReference type="ARBA" id="ARBA00008741"/>
    </source>
</evidence>
<evidence type="ECO:0000313" key="28">
    <source>
        <dbReference type="Proteomes" id="UP000294145"/>
    </source>
</evidence>
<dbReference type="PANTHER" id="PTHR37531">
    <property type="entry name" value="HEME EXPORTER PROTEIN D"/>
    <property type="match status" value="1"/>
</dbReference>
<reference evidence="17" key="8">
    <citation type="submission" date="2021-05" db="EMBL/GenBank/DDBJ databases">
        <authorList>
            <person name="Stine C."/>
        </authorList>
    </citation>
    <scope>NUCLEOTIDE SEQUENCE</scope>
    <source>
        <strain evidence="17">TDS0091212</strain>
    </source>
</reference>
<keyword evidence="5 12" id="KW-0813">Transport</keyword>
<evidence type="ECO:0000313" key="26">
    <source>
        <dbReference type="Proteomes" id="UP000046067"/>
    </source>
</evidence>
<reference evidence="31 32" key="5">
    <citation type="submission" date="2019-06" db="EMBL/GenBank/DDBJ databases">
        <title>Vibrio cholerae phylogeny based on whole-genome sequencing reveals genetic diversity and population strucutre.</title>
        <authorList>
            <person name="Zhiqiu Y."/>
            <person name="Bin L."/>
            <person name="Lingyan J."/>
        </authorList>
    </citation>
    <scope>NUCLEOTIDE SEQUENCE [LARGE SCALE GENOMIC DNA]</scope>
    <source>
        <strain evidence="23 31">N2768</strain>
        <strain evidence="22 32">N2814</strain>
    </source>
</reference>
<evidence type="ECO:0000313" key="24">
    <source>
        <dbReference type="Proteomes" id="UP000041770"/>
    </source>
</evidence>
<dbReference type="InterPro" id="IPR052075">
    <property type="entry name" value="Heme_exporter_D"/>
</dbReference>
<evidence type="ECO:0000313" key="15">
    <source>
        <dbReference type="EMBL" id="CSD26127.1"/>
    </source>
</evidence>
<dbReference type="EMBL" id="JAHBND010001006">
    <property type="protein sequence ID" value="MBS7675869.1"/>
    <property type="molecule type" value="Genomic_DNA"/>
</dbReference>
<dbReference type="Proteomes" id="UP000046067">
    <property type="component" value="Unassembled WGS sequence"/>
</dbReference>
<organism evidence="19 27">
    <name type="scientific">Vibrio cholerae</name>
    <dbReference type="NCBI Taxonomy" id="666"/>
    <lineage>
        <taxon>Bacteria</taxon>
        <taxon>Pseudomonadati</taxon>
        <taxon>Pseudomonadota</taxon>
        <taxon>Gammaproteobacteria</taxon>
        <taxon>Vibrionales</taxon>
        <taxon>Vibrionaceae</taxon>
        <taxon>Vibrio</taxon>
    </lineage>
</organism>
<evidence type="ECO:0000313" key="16">
    <source>
        <dbReference type="EMBL" id="KAA1254221.1"/>
    </source>
</evidence>
<evidence type="ECO:0000256" key="4">
    <source>
        <dbReference type="ARBA" id="ARBA00016461"/>
    </source>
</evidence>
<evidence type="ECO:0000256" key="9">
    <source>
        <dbReference type="ARBA" id="ARBA00022748"/>
    </source>
</evidence>
<comment type="similarity">
    <text evidence="3 12">Belongs to the CcmD/CycX/HelD family.</text>
</comment>
<evidence type="ECO:0000256" key="11">
    <source>
        <dbReference type="ARBA" id="ARBA00023136"/>
    </source>
</evidence>
<dbReference type="EMBL" id="CWQJ01000002">
    <property type="protein sequence ID" value="CSB62964.1"/>
    <property type="molecule type" value="Genomic_DNA"/>
</dbReference>
<dbReference type="EMBL" id="VSGZ01000037">
    <property type="protein sequence ID" value="TXY90949.1"/>
    <property type="molecule type" value="Genomic_DNA"/>
</dbReference>
<name>A0A085PUH3_VIBCL</name>
<dbReference type="Proteomes" id="UP001196338">
    <property type="component" value="Unassembled WGS sequence"/>
</dbReference>
<evidence type="ECO:0000256" key="7">
    <source>
        <dbReference type="ARBA" id="ARBA00022519"/>
    </source>
</evidence>
<evidence type="ECO:0000313" key="27">
    <source>
        <dbReference type="Proteomes" id="UP000266701"/>
    </source>
</evidence>
<dbReference type="Proteomes" id="UP000323225">
    <property type="component" value="Unassembled WGS sequence"/>
</dbReference>
<evidence type="ECO:0000313" key="25">
    <source>
        <dbReference type="Proteomes" id="UP000044806"/>
    </source>
</evidence>
<dbReference type="KEGG" id="vcx:VAA049_825"/>
<evidence type="ECO:0000313" key="31">
    <source>
        <dbReference type="Proteomes" id="UP000323583"/>
    </source>
</evidence>
<evidence type="ECO:0000313" key="18">
    <source>
        <dbReference type="EMBL" id="MVD21844.1"/>
    </source>
</evidence>
<sequence>MHFDSFSDFLAMGGYAAYVWSAFGLTYLSMAMLWIVSVRRKTKLLNQVRDKLARQARIDAAKHMENTL</sequence>
<dbReference type="Proteomes" id="UP000266701">
    <property type="component" value="Unassembled WGS sequence"/>
</dbReference>
<gene>
    <name evidence="16" type="primary">ccmD</name>
    <name evidence="19" type="ORF">BC353_00145</name>
    <name evidence="18" type="ORF">D6U24_00605</name>
    <name evidence="13" type="ORF">ERS013165_00146</name>
    <name evidence="15" type="ORF">ERS013200_03711</name>
    <name evidence="14" type="ORF">ERS013201_00506</name>
    <name evidence="20" type="ORF">EYB64_02575</name>
    <name evidence="16" type="ORF">F0M16_13865</name>
    <name evidence="21" type="ORF">FLM02_03575</name>
    <name evidence="23" type="ORF">FXE67_13280</name>
    <name evidence="22" type="ORF">FXF03_12405</name>
    <name evidence="17" type="ORF">KIN13_20985</name>
</gene>
<dbReference type="Proteomes" id="UP000471242">
    <property type="component" value="Unassembled WGS sequence"/>
</dbReference>
<evidence type="ECO:0000256" key="12">
    <source>
        <dbReference type="RuleBase" id="RU363101"/>
    </source>
</evidence>
<dbReference type="Proteomes" id="UP000044806">
    <property type="component" value="Unassembled WGS sequence"/>
</dbReference>
<dbReference type="AlphaFoldDB" id="A0A085PUH3"/>
<dbReference type="GO" id="GO:0017004">
    <property type="term" value="P:cytochrome complex assembly"/>
    <property type="evidence" value="ECO:0007669"/>
    <property type="project" value="UniProtKB-KW"/>
</dbReference>
<evidence type="ECO:0000313" key="21">
    <source>
        <dbReference type="EMBL" id="TQP16524.1"/>
    </source>
</evidence>
<dbReference type="Proteomes" id="UP000319979">
    <property type="component" value="Unassembled WGS sequence"/>
</dbReference>
<dbReference type="Proteomes" id="UP000041770">
    <property type="component" value="Unassembled WGS sequence"/>
</dbReference>
<dbReference type="EMBL" id="SISP01000002">
    <property type="protein sequence ID" value="TBM45800.1"/>
    <property type="molecule type" value="Genomic_DNA"/>
</dbReference>
<reference evidence="21 29" key="6">
    <citation type="submission" date="2019-07" db="EMBL/GenBank/DDBJ databases">
        <title>Phenotypic and genotypic antimicrobial resistance traits of Vibrio cholerae non-O1/non-O139 isolated from a large Austrian lake frequently associated with cases of infection.</title>
        <authorList>
            <person name="Lepuschitz S."/>
            <person name="Baron S."/>
            <person name="Larvor E."/>
            <person name="Granier S."/>
            <person name="Pretzer C."/>
            <person name="Mach R.L."/>
            <person name="Farnleitner A.H."/>
            <person name="Ruppitsch W."/>
            <person name="Pleininger S."/>
            <person name="Indra A."/>
            <person name="Kirschner A.K.T."/>
        </authorList>
    </citation>
    <scope>NUCLEOTIDE SEQUENCE [LARGE SCALE GENOMIC DNA]</scope>
    <source>
        <strain evidence="21 29">A12JL36W90</strain>
    </source>
</reference>
<reference evidence="16 30" key="7">
    <citation type="submission" date="2019-09" db="EMBL/GenBank/DDBJ databases">
        <authorList>
            <person name="Kritzky A."/>
            <person name="Schelkanova E.Y."/>
            <person name="Alkhova Z.V."/>
            <person name="Smirnova N.I."/>
        </authorList>
    </citation>
    <scope>NUCLEOTIDE SEQUENCE [LARGE SCALE GENOMIC DNA]</scope>
    <source>
        <strain evidence="16 30">M1526</strain>
    </source>
</reference>
<dbReference type="EMBL" id="MCBA01000001">
    <property type="protein sequence ID" value="RGP92429.1"/>
    <property type="molecule type" value="Genomic_DNA"/>
</dbReference>
<dbReference type="Proteomes" id="UP000323819">
    <property type="component" value="Unassembled WGS sequence"/>
</dbReference>
<protein>
    <recommendedName>
        <fullName evidence="4 12">Heme exporter protein D</fullName>
    </recommendedName>
</protein>
<dbReference type="KEGG" id="vcz:VAB027_2692"/>
<proteinExistence type="inferred from homology"/>
<dbReference type="PANTHER" id="PTHR37531:SF1">
    <property type="entry name" value="HEME EXPORTER PROTEIN D"/>
    <property type="match status" value="1"/>
</dbReference>